<dbReference type="Gene3D" id="3.30.60.220">
    <property type="match status" value="1"/>
</dbReference>
<dbReference type="GO" id="GO:0008270">
    <property type="term" value="F:zinc ion binding"/>
    <property type="evidence" value="ECO:0007669"/>
    <property type="project" value="UniProtKB-KW"/>
</dbReference>
<accession>A0A7J7LCY3</accession>
<dbReference type="AlphaFoldDB" id="A0A7J7LCY3"/>
<dbReference type="PANTHER" id="PTHR48453:SF1">
    <property type="entry name" value="CCHC-TYPE DOMAIN-CONTAINING PROTEIN"/>
    <property type="match status" value="1"/>
</dbReference>
<dbReference type="OrthoDB" id="10070154at2759"/>
<name>A0A7J7LCY3_9MAGN</name>
<dbReference type="GO" id="GO:0003676">
    <property type="term" value="F:nucleic acid binding"/>
    <property type="evidence" value="ECO:0007669"/>
    <property type="project" value="InterPro"/>
</dbReference>
<evidence type="ECO:0000313" key="4">
    <source>
        <dbReference type="EMBL" id="KAF6140390.1"/>
    </source>
</evidence>
<dbReference type="EMBL" id="JACGCM010002380">
    <property type="protein sequence ID" value="KAF6140390.1"/>
    <property type="molecule type" value="Genomic_DNA"/>
</dbReference>
<evidence type="ECO:0000313" key="5">
    <source>
        <dbReference type="Proteomes" id="UP000541444"/>
    </source>
</evidence>
<comment type="caution">
    <text evidence="4">The sequence shown here is derived from an EMBL/GenBank/DDBJ whole genome shotgun (WGS) entry which is preliminary data.</text>
</comment>
<protein>
    <recommendedName>
        <fullName evidence="3">CCHC-type domain-containing protein</fullName>
    </recommendedName>
</protein>
<dbReference type="PANTHER" id="PTHR48453">
    <property type="entry name" value="CCHC-TYPE DOMAIN-CONTAINING PROTEIN"/>
    <property type="match status" value="1"/>
</dbReference>
<dbReference type="PROSITE" id="PS50158">
    <property type="entry name" value="ZF_CCHC"/>
    <property type="match status" value="1"/>
</dbReference>
<keyword evidence="1" id="KW-0479">Metal-binding</keyword>
<feature type="domain" description="CCHC-type" evidence="3">
    <location>
        <begin position="252"/>
        <end position="265"/>
    </location>
</feature>
<gene>
    <name evidence="4" type="ORF">GIB67_013159</name>
</gene>
<evidence type="ECO:0000256" key="2">
    <source>
        <dbReference type="SAM" id="MobiDB-lite"/>
    </source>
</evidence>
<organism evidence="4 5">
    <name type="scientific">Kingdonia uniflora</name>
    <dbReference type="NCBI Taxonomy" id="39325"/>
    <lineage>
        <taxon>Eukaryota</taxon>
        <taxon>Viridiplantae</taxon>
        <taxon>Streptophyta</taxon>
        <taxon>Embryophyta</taxon>
        <taxon>Tracheophyta</taxon>
        <taxon>Spermatophyta</taxon>
        <taxon>Magnoliopsida</taxon>
        <taxon>Ranunculales</taxon>
        <taxon>Circaeasteraceae</taxon>
        <taxon>Kingdonia</taxon>
    </lineage>
</organism>
<dbReference type="Proteomes" id="UP000541444">
    <property type="component" value="Unassembled WGS sequence"/>
</dbReference>
<keyword evidence="5" id="KW-1185">Reference proteome</keyword>
<feature type="region of interest" description="Disordered" evidence="2">
    <location>
        <begin position="38"/>
        <end position="84"/>
    </location>
</feature>
<evidence type="ECO:0000256" key="1">
    <source>
        <dbReference type="PROSITE-ProRule" id="PRU00047"/>
    </source>
</evidence>
<proteinExistence type="predicted"/>
<feature type="compositionally biased region" description="Basic residues" evidence="2">
    <location>
        <begin position="53"/>
        <end position="66"/>
    </location>
</feature>
<sequence>METTRSNFYKNPSFSYNKDFSLNSVLQNLKAYNAATGNTPLVEEPQPVDQNKVHKRGLPSRRRKKAENHDKKGDEDAPLSHQSYIQKRRKEVGSARVYKELSPDVLGKGSSNTTLQSLVQYESDESASPGVHEEKGIALPLTSDDLCATNRVKERAEQRFAVPGEPACVLCGRYGEYICDETGDDICSIDCKIELLKSRTGDLPEKTSSQSSLISVSVTKSMLHLPESEENTWDFSRHRWTKERTSLCAYECWKCQKPGHLAEDCLVLVGDQRSCSIPRDLSAIYKRCHQIGKGASNAKCNTCRCSSSLAMCLHCSTILCDSAGHLNEHIVTYPSHRQLYSYKLQRLVKCCKSTCNVTDINGLLACPYCLDKAFDKFYDMYTAT</sequence>
<keyword evidence="1" id="KW-0863">Zinc-finger</keyword>
<reference evidence="4 5" key="1">
    <citation type="journal article" date="2020" name="IScience">
        <title>Genome Sequencing of the Endangered Kingdonia uniflora (Circaeasteraceae, Ranunculales) Reveals Potential Mechanisms of Evolutionary Specialization.</title>
        <authorList>
            <person name="Sun Y."/>
            <person name="Deng T."/>
            <person name="Zhang A."/>
            <person name="Moore M.J."/>
            <person name="Landis J.B."/>
            <person name="Lin N."/>
            <person name="Zhang H."/>
            <person name="Zhang X."/>
            <person name="Huang J."/>
            <person name="Zhang X."/>
            <person name="Sun H."/>
            <person name="Wang H."/>
        </authorList>
    </citation>
    <scope>NUCLEOTIDE SEQUENCE [LARGE SCALE GENOMIC DNA]</scope>
    <source>
        <strain evidence="4">TB1705</strain>
        <tissue evidence="4">Leaf</tissue>
    </source>
</reference>
<dbReference type="InterPro" id="IPR001878">
    <property type="entry name" value="Znf_CCHC"/>
</dbReference>
<dbReference type="SMART" id="SM00343">
    <property type="entry name" value="ZnF_C2HC"/>
    <property type="match status" value="1"/>
</dbReference>
<evidence type="ECO:0000259" key="3">
    <source>
        <dbReference type="PROSITE" id="PS50158"/>
    </source>
</evidence>
<keyword evidence="1" id="KW-0862">Zinc</keyword>